<dbReference type="NCBIfam" id="TIGR03492">
    <property type="entry name" value="lipid-A-disaccharide synthase-related protein"/>
    <property type="match status" value="1"/>
</dbReference>
<dbReference type="Proteomes" id="UP000620633">
    <property type="component" value="Unassembled WGS sequence"/>
</dbReference>
<dbReference type="InterPro" id="IPR019994">
    <property type="entry name" value="Lipid-A-disac_synthase-rel_put"/>
</dbReference>
<protein>
    <submittedName>
        <fullName evidence="1">Lipid-A-disaccharide synthase</fullName>
    </submittedName>
</protein>
<gene>
    <name evidence="1" type="ORF">GCM10008961_18290</name>
</gene>
<dbReference type="SUPFAM" id="SSF53756">
    <property type="entry name" value="UDP-Glycosyltransferase/glycogen phosphorylase"/>
    <property type="match status" value="1"/>
</dbReference>
<evidence type="ECO:0000313" key="1">
    <source>
        <dbReference type="EMBL" id="GGS27061.1"/>
    </source>
</evidence>
<dbReference type="PANTHER" id="PTHR39517:SF1">
    <property type="entry name" value="LIPID-A-DISACCHARIDE SYNTHASE"/>
    <property type="match status" value="1"/>
</dbReference>
<reference evidence="2" key="1">
    <citation type="journal article" date="2019" name="Int. J. Syst. Evol. Microbiol.">
        <title>The Global Catalogue of Microorganisms (GCM) 10K type strain sequencing project: providing services to taxonomists for standard genome sequencing and annotation.</title>
        <authorList>
            <consortium name="The Broad Institute Genomics Platform"/>
            <consortium name="The Broad Institute Genome Sequencing Center for Infectious Disease"/>
            <person name="Wu L."/>
            <person name="Ma J."/>
        </authorList>
    </citation>
    <scope>NUCLEOTIDE SEQUENCE [LARGE SCALE GENOMIC DNA]</scope>
    <source>
        <strain evidence="2">JCM 31406</strain>
    </source>
</reference>
<dbReference type="EMBL" id="BMQO01000006">
    <property type="protein sequence ID" value="GGS27061.1"/>
    <property type="molecule type" value="Genomic_DNA"/>
</dbReference>
<accession>A0ABQ2SFF5</accession>
<sequence>MPHTSRSCIRVIDRLTLLRLTLTGWERCASLRTVTPPVPAADATLIVSNGHAEDLIGAALARELLAARPEPLLALPLVGAGRAYGNVAAVQGPLLNLPSGGFPFGSLNNLRADLRAGLLTTSLRQWWAARSLGPQVNRVVVVGDTYALLVGTLAARAVAGPRGPRLPLTHLQPLVSTHYARGMGVRSHLRELNALGANLFMPWEVALARRARRVYTRDAPSAASLARRGVNASYRGSFAMDILPAPERDLPELPTGRPVLALVPGQRGDADFSLPLMLEAAAHLPEWQAAVAFANDWAALPVPAGWQLTGAGDQTRWLQRGDVRVLVLRGAFAAVARRATMALGTAGTASEQLAGLGVPVIGFPTPGPQYVAGFARRQARLLGRALTVTPADPCEVVRAVRTLFDHPQRLKAAQADGRERIGPPGALRAIAAELDG</sequence>
<organism evidence="1 2">
    <name type="scientific">Deinococcus knuensis</name>
    <dbReference type="NCBI Taxonomy" id="1837380"/>
    <lineage>
        <taxon>Bacteria</taxon>
        <taxon>Thermotogati</taxon>
        <taxon>Deinococcota</taxon>
        <taxon>Deinococci</taxon>
        <taxon>Deinococcales</taxon>
        <taxon>Deinococcaceae</taxon>
        <taxon>Deinococcus</taxon>
    </lineage>
</organism>
<comment type="caution">
    <text evidence="1">The sequence shown here is derived from an EMBL/GenBank/DDBJ whole genome shotgun (WGS) entry which is preliminary data.</text>
</comment>
<name>A0ABQ2SFF5_9DEIO</name>
<keyword evidence="2" id="KW-1185">Reference proteome</keyword>
<evidence type="ECO:0000313" key="2">
    <source>
        <dbReference type="Proteomes" id="UP000620633"/>
    </source>
</evidence>
<proteinExistence type="predicted"/>
<dbReference type="PANTHER" id="PTHR39517">
    <property type="entry name" value="SLL0192 PROTEIN"/>
    <property type="match status" value="1"/>
</dbReference>